<dbReference type="RefSeq" id="WP_306996266.1">
    <property type="nucleotide sequence ID" value="NZ_JAUSUT010000001.1"/>
</dbReference>
<keyword evidence="1" id="KW-0812">Transmembrane</keyword>
<keyword evidence="1" id="KW-0472">Membrane</keyword>
<feature type="transmembrane region" description="Helical" evidence="1">
    <location>
        <begin position="148"/>
        <end position="166"/>
    </location>
</feature>
<evidence type="ECO:0000256" key="1">
    <source>
        <dbReference type="SAM" id="Phobius"/>
    </source>
</evidence>
<accession>A0ABU0F1T5</accession>
<gene>
    <name evidence="2" type="ORF">FB470_005536</name>
</gene>
<evidence type="ECO:0000313" key="3">
    <source>
        <dbReference type="Proteomes" id="UP001229651"/>
    </source>
</evidence>
<feature type="transmembrane region" description="Helical" evidence="1">
    <location>
        <begin position="178"/>
        <end position="202"/>
    </location>
</feature>
<reference evidence="2 3" key="1">
    <citation type="submission" date="2023-07" db="EMBL/GenBank/DDBJ databases">
        <title>Sequencing the genomes of 1000 actinobacteria strains.</title>
        <authorList>
            <person name="Klenk H.-P."/>
        </authorList>
    </citation>
    <scope>NUCLEOTIDE SEQUENCE [LARGE SCALE GENOMIC DNA]</scope>
    <source>
        <strain evidence="2 3">DSM 45805</strain>
    </source>
</reference>
<evidence type="ECO:0000313" key="2">
    <source>
        <dbReference type="EMBL" id="MDQ0381542.1"/>
    </source>
</evidence>
<proteinExistence type="predicted"/>
<dbReference type="PANTHER" id="PTHR37422">
    <property type="entry name" value="TEICHURONIC ACID BIOSYNTHESIS PROTEIN TUAE"/>
    <property type="match status" value="1"/>
</dbReference>
<dbReference type="InterPro" id="IPR051533">
    <property type="entry name" value="WaaL-like"/>
</dbReference>
<feature type="transmembrane region" description="Helical" evidence="1">
    <location>
        <begin position="228"/>
        <end position="252"/>
    </location>
</feature>
<feature type="transmembrane region" description="Helical" evidence="1">
    <location>
        <begin position="383"/>
        <end position="408"/>
    </location>
</feature>
<feature type="transmembrane region" description="Helical" evidence="1">
    <location>
        <begin position="84"/>
        <end position="102"/>
    </location>
</feature>
<comment type="caution">
    <text evidence="2">The sequence shown here is derived from an EMBL/GenBank/DDBJ whole genome shotgun (WGS) entry which is preliminary data.</text>
</comment>
<feature type="transmembrane region" description="Helical" evidence="1">
    <location>
        <begin position="114"/>
        <end position="136"/>
    </location>
</feature>
<dbReference type="EMBL" id="JAUSUT010000001">
    <property type="protein sequence ID" value="MDQ0381542.1"/>
    <property type="molecule type" value="Genomic_DNA"/>
</dbReference>
<organism evidence="2 3">
    <name type="scientific">Amycolatopsis thermophila</name>
    <dbReference type="NCBI Taxonomy" id="206084"/>
    <lineage>
        <taxon>Bacteria</taxon>
        <taxon>Bacillati</taxon>
        <taxon>Actinomycetota</taxon>
        <taxon>Actinomycetes</taxon>
        <taxon>Pseudonocardiales</taxon>
        <taxon>Pseudonocardiaceae</taxon>
        <taxon>Amycolatopsis</taxon>
    </lineage>
</organism>
<feature type="transmembrane region" description="Helical" evidence="1">
    <location>
        <begin position="44"/>
        <end position="64"/>
    </location>
</feature>
<keyword evidence="3" id="KW-1185">Reference proteome</keyword>
<name>A0ABU0F1T5_9PSEU</name>
<keyword evidence="1" id="KW-1133">Transmembrane helix</keyword>
<feature type="transmembrane region" description="Helical" evidence="1">
    <location>
        <begin position="420"/>
        <end position="438"/>
    </location>
</feature>
<dbReference type="PANTHER" id="PTHR37422:SF23">
    <property type="entry name" value="TEICHURONIC ACID BIOSYNTHESIS PROTEIN TUAE"/>
    <property type="match status" value="1"/>
</dbReference>
<feature type="transmembrane region" description="Helical" evidence="1">
    <location>
        <begin position="298"/>
        <end position="317"/>
    </location>
</feature>
<feature type="transmembrane region" description="Helical" evidence="1">
    <location>
        <begin position="259"/>
        <end position="292"/>
    </location>
</feature>
<dbReference type="Proteomes" id="UP001229651">
    <property type="component" value="Unassembled WGS sequence"/>
</dbReference>
<sequence length="480" mass="51369">MFDTGFAVPRPVARTGREAAVLGAALGFGALVAYSPLPTILGALACALVAVAVLRPALAGYLLVAVTPLVAGIDRGQVIPLFRPGEAVALLLGGALAVRGLLRRRSGERLRPKIHPVEIAIVLVAVANSVVPLLWMVARERPISLDDLLYALVMWKFLGIYTIVRVSIKTREQVQRCLWIALGAGAVVAAIAILQSIGLFGVPRLVATYYSPFGYTNLANNSRGSSTLGLPAATADLMIYNLAIAAGLAIFVRRHRLVLSLLGGLFVTGAVAAGEFSSWLGLLIGVCCLVAVTGQRRLFWLFAPVVGFAAVALRAVIAKRLNGFDQVTGLPASWTGRLSNLQNNFWPRLFSDANVLFGVQPAARIPAPTQGTGYVWIESGYTWLLWGGGIPLLAGFAFLVCVTIRFAWRQARRYRDAVGVAALAVFVATVVITVLMIFDPHLTYRGSAETYFALLAMAGVAWRAPEDRSESRDLAIRGRP</sequence>
<protein>
    <submittedName>
        <fullName evidence="2">Uncharacterized protein</fullName>
    </submittedName>
</protein>
<feature type="transmembrane region" description="Helical" evidence="1">
    <location>
        <begin position="20"/>
        <end position="37"/>
    </location>
</feature>